<keyword evidence="3" id="KW-1185">Reference proteome</keyword>
<proteinExistence type="predicted"/>
<dbReference type="EMBL" id="MCFC01000014">
    <property type="protein sequence ID" value="ORY31642.1"/>
    <property type="molecule type" value="Genomic_DNA"/>
</dbReference>
<accession>A0A1Y2B9W3</accession>
<feature type="compositionally biased region" description="Low complexity" evidence="1">
    <location>
        <begin position="54"/>
        <end position="74"/>
    </location>
</feature>
<dbReference type="InParanoid" id="A0A1Y2B9W3"/>
<feature type="compositionally biased region" description="Polar residues" evidence="1">
    <location>
        <begin position="75"/>
        <end position="114"/>
    </location>
</feature>
<dbReference type="AlphaFoldDB" id="A0A1Y2B9W3"/>
<evidence type="ECO:0000313" key="2">
    <source>
        <dbReference type="EMBL" id="ORY31642.1"/>
    </source>
</evidence>
<dbReference type="Proteomes" id="UP000193986">
    <property type="component" value="Unassembled WGS sequence"/>
</dbReference>
<feature type="region of interest" description="Disordered" evidence="1">
    <location>
        <begin position="54"/>
        <end position="114"/>
    </location>
</feature>
<reference evidence="2 3" key="1">
    <citation type="submission" date="2016-07" db="EMBL/GenBank/DDBJ databases">
        <title>Pervasive Adenine N6-methylation of Active Genes in Fungi.</title>
        <authorList>
            <consortium name="DOE Joint Genome Institute"/>
            <person name="Mondo S.J."/>
            <person name="Dannebaum R.O."/>
            <person name="Kuo R.C."/>
            <person name="Labutti K."/>
            <person name="Haridas S."/>
            <person name="Kuo A."/>
            <person name="Salamov A."/>
            <person name="Ahrendt S.R."/>
            <person name="Lipzen A."/>
            <person name="Sullivan W."/>
            <person name="Andreopoulos W.B."/>
            <person name="Clum A."/>
            <person name="Lindquist E."/>
            <person name="Daum C."/>
            <person name="Ramamoorthy G.K."/>
            <person name="Gryganskyi A."/>
            <person name="Culley D."/>
            <person name="Magnuson J.K."/>
            <person name="James T.Y."/>
            <person name="O'Malley M.A."/>
            <person name="Stajich J.E."/>
            <person name="Spatafora J.W."/>
            <person name="Visel A."/>
            <person name="Grigoriev I.V."/>
        </authorList>
    </citation>
    <scope>NUCLEOTIDE SEQUENCE [LARGE SCALE GENOMIC DNA]</scope>
    <source>
        <strain evidence="2 3">68-887.2</strain>
    </source>
</reference>
<protein>
    <submittedName>
        <fullName evidence="2">Uncharacterized protein</fullName>
    </submittedName>
</protein>
<organism evidence="2 3">
    <name type="scientific">Naematelia encephala</name>
    <dbReference type="NCBI Taxonomy" id="71784"/>
    <lineage>
        <taxon>Eukaryota</taxon>
        <taxon>Fungi</taxon>
        <taxon>Dikarya</taxon>
        <taxon>Basidiomycota</taxon>
        <taxon>Agaricomycotina</taxon>
        <taxon>Tremellomycetes</taxon>
        <taxon>Tremellales</taxon>
        <taxon>Naemateliaceae</taxon>
        <taxon>Naematelia</taxon>
    </lineage>
</organism>
<evidence type="ECO:0000256" key="1">
    <source>
        <dbReference type="SAM" id="MobiDB-lite"/>
    </source>
</evidence>
<comment type="caution">
    <text evidence="2">The sequence shown here is derived from an EMBL/GenBank/DDBJ whole genome shotgun (WGS) entry which is preliminary data.</text>
</comment>
<name>A0A1Y2B9W3_9TREE</name>
<gene>
    <name evidence="2" type="ORF">BCR39DRAFT_504725</name>
</gene>
<sequence length="302" mass="33799">MAPTIYVQTRFDRARREYTDKYPSSQLASTTKEERARLAIKWYAEFGGQYPVLATETSSTGSSSPPGASSDTSSKAVQQYTSHQSTKNPSQLSSPADHSEPSTPSHLQPTSSSNWRPSLWSNPFVRYAVTVGKSLLETDPVAQQVSLPDARSKDYLWTIQKDWTDADWDVFWRRQPSTDMQKKFTPADWDAYWMDQPSNVPPALANFLQGSPGRFGTLWNSMHNPYVNEMKTNSALESSEEFTPCWPDPLGVWKAKDGSDIAASCSETPSSVGWPRFVPNLEGSNQGIGYLDLTPYDDQDEK</sequence>
<evidence type="ECO:0000313" key="3">
    <source>
        <dbReference type="Proteomes" id="UP000193986"/>
    </source>
</evidence>